<keyword evidence="1" id="KW-0472">Membrane</keyword>
<feature type="transmembrane region" description="Helical" evidence="1">
    <location>
        <begin position="12"/>
        <end position="43"/>
    </location>
</feature>
<dbReference type="Proteomes" id="UP000326799">
    <property type="component" value="Unassembled WGS sequence"/>
</dbReference>
<evidence type="ECO:0000256" key="1">
    <source>
        <dbReference type="SAM" id="Phobius"/>
    </source>
</evidence>
<dbReference type="EMBL" id="ML733588">
    <property type="protein sequence ID" value="KAB8213614.1"/>
    <property type="molecule type" value="Genomic_DNA"/>
</dbReference>
<keyword evidence="1" id="KW-0812">Transmembrane</keyword>
<keyword evidence="1" id="KW-1133">Transmembrane helix</keyword>
<keyword evidence="3" id="KW-1185">Reference proteome</keyword>
<name>A0A5N6EA01_9EURO</name>
<sequence>MQLCAISTPRRSWLFTPTACSCLLCWSPFFTSILTVMIALWFWKGLLKIATLGERWIQ</sequence>
<evidence type="ECO:0000313" key="3">
    <source>
        <dbReference type="Proteomes" id="UP000326799"/>
    </source>
</evidence>
<protein>
    <submittedName>
        <fullName evidence="2">Uncharacterized protein</fullName>
    </submittedName>
</protein>
<reference evidence="2 3" key="1">
    <citation type="submission" date="2019-04" db="EMBL/GenBank/DDBJ databases">
        <title>Fungal friends and foes A comparative genomics study of 23 Aspergillus species from section Flavi.</title>
        <authorList>
            <consortium name="DOE Joint Genome Institute"/>
            <person name="Kjaerbolling I."/>
            <person name="Vesth T.C."/>
            <person name="Frisvad J.C."/>
            <person name="Nybo J.L."/>
            <person name="Theobald S."/>
            <person name="Kildgaard S."/>
            <person name="Petersen T.I."/>
            <person name="Kuo A."/>
            <person name="Sato A."/>
            <person name="Lyhne E.K."/>
            <person name="Kogle M.E."/>
            <person name="Wiebenga A."/>
            <person name="Kun R.S."/>
            <person name="Lubbers R.J."/>
            <person name="Makela M.R."/>
            <person name="Barry K."/>
            <person name="Chovatia M."/>
            <person name="Clum A."/>
            <person name="Daum C."/>
            <person name="Haridas S."/>
            <person name="He G."/>
            <person name="LaButti K."/>
            <person name="Lipzen A."/>
            <person name="Mondo S."/>
            <person name="Pangilinan J."/>
            <person name="Riley R."/>
            <person name="Salamov A."/>
            <person name="Simmons B.A."/>
            <person name="Magnuson J.K."/>
            <person name="Henrissat B."/>
            <person name="Mortensen U.H."/>
            <person name="Larsen T.O."/>
            <person name="De vries R.P."/>
            <person name="Grigoriev I.V."/>
            <person name="Machida M."/>
            <person name="Baker S.E."/>
            <person name="Andersen M.R."/>
        </authorList>
    </citation>
    <scope>NUCLEOTIDE SEQUENCE [LARGE SCALE GENOMIC DNA]</scope>
    <source>
        <strain evidence="2 3">CBS 126849</strain>
    </source>
</reference>
<accession>A0A5N6EA01</accession>
<evidence type="ECO:0000313" key="2">
    <source>
        <dbReference type="EMBL" id="KAB8213614.1"/>
    </source>
</evidence>
<dbReference type="AlphaFoldDB" id="A0A5N6EA01"/>
<organism evidence="2 3">
    <name type="scientific">Aspergillus novoparasiticus</name>
    <dbReference type="NCBI Taxonomy" id="986946"/>
    <lineage>
        <taxon>Eukaryota</taxon>
        <taxon>Fungi</taxon>
        <taxon>Dikarya</taxon>
        <taxon>Ascomycota</taxon>
        <taxon>Pezizomycotina</taxon>
        <taxon>Eurotiomycetes</taxon>
        <taxon>Eurotiomycetidae</taxon>
        <taxon>Eurotiales</taxon>
        <taxon>Aspergillaceae</taxon>
        <taxon>Aspergillus</taxon>
        <taxon>Aspergillus subgen. Circumdati</taxon>
    </lineage>
</organism>
<proteinExistence type="predicted"/>
<gene>
    <name evidence="2" type="ORF">BDV33DRAFT_184411</name>
</gene>